<dbReference type="AlphaFoldDB" id="A0A919YQQ5"/>
<dbReference type="Gene3D" id="3.60.15.10">
    <property type="entry name" value="Ribonuclease Z/Hydroxyacylglutathione hydrolase-like"/>
    <property type="match status" value="1"/>
</dbReference>
<dbReference type="SUPFAM" id="SSF56281">
    <property type="entry name" value="Metallo-hydrolase/oxidoreductase"/>
    <property type="match status" value="1"/>
</dbReference>
<evidence type="ECO:0000313" key="7">
    <source>
        <dbReference type="EMBL" id="GIP16544.1"/>
    </source>
</evidence>
<keyword evidence="8" id="KW-1185">Reference proteome</keyword>
<comment type="catalytic activity">
    <reaction evidence="4">
        <text>3',5'-cyclic UMP + H2O = UMP + H(+)</text>
        <dbReference type="Rhea" id="RHEA:70575"/>
        <dbReference type="ChEBI" id="CHEBI:15377"/>
        <dbReference type="ChEBI" id="CHEBI:15378"/>
        <dbReference type="ChEBI" id="CHEBI:57865"/>
        <dbReference type="ChEBI" id="CHEBI:184387"/>
    </reaction>
    <physiologicalReaction direction="left-to-right" evidence="4">
        <dbReference type="Rhea" id="RHEA:70576"/>
    </physiologicalReaction>
</comment>
<reference evidence="7" key="1">
    <citation type="submission" date="2021-03" db="EMBL/GenBank/DDBJ databases">
        <title>Antimicrobial resistance genes in bacteria isolated from Japanese honey, and their potential for conferring macrolide and lincosamide resistance in the American foulbrood pathogen Paenibacillus larvae.</title>
        <authorList>
            <person name="Okamoto M."/>
            <person name="Kumagai M."/>
            <person name="Kanamori H."/>
            <person name="Takamatsu D."/>
        </authorList>
    </citation>
    <scope>NUCLEOTIDE SEQUENCE</scope>
    <source>
        <strain evidence="7">J40TS1</strain>
    </source>
</reference>
<dbReference type="HAMAP" id="MF_00457">
    <property type="entry name" value="UPF0173"/>
    <property type="match status" value="1"/>
</dbReference>
<feature type="domain" description="Metallo-beta-lactamase" evidence="6">
    <location>
        <begin position="7"/>
        <end position="192"/>
    </location>
</feature>
<organism evidence="7 8">
    <name type="scientific">Paenibacillus montaniterrae</name>
    <dbReference type="NCBI Taxonomy" id="429341"/>
    <lineage>
        <taxon>Bacteria</taxon>
        <taxon>Bacillati</taxon>
        <taxon>Bacillota</taxon>
        <taxon>Bacilli</taxon>
        <taxon>Bacillales</taxon>
        <taxon>Paenibacillaceae</taxon>
        <taxon>Paenibacillus</taxon>
    </lineage>
</organism>
<dbReference type="EMBL" id="BOSE01000003">
    <property type="protein sequence ID" value="GIP16544.1"/>
    <property type="molecule type" value="Genomic_DNA"/>
</dbReference>
<dbReference type="NCBIfam" id="NF001911">
    <property type="entry name" value="PRK00685.1"/>
    <property type="match status" value="1"/>
</dbReference>
<comment type="function">
    <text evidence="3">Counteracts the endogenous Pycsar antiviral defense system. Phosphodiesterase that enables metal-dependent hydrolysis of host cyclic nucleotide Pycsar defense signals such as cCMP and cUMP.</text>
</comment>
<dbReference type="InterPro" id="IPR022877">
    <property type="entry name" value="UPF0173"/>
</dbReference>
<dbReference type="SMART" id="SM00849">
    <property type="entry name" value="Lactamase_B"/>
    <property type="match status" value="1"/>
</dbReference>
<dbReference type="RefSeq" id="WP_213514885.1">
    <property type="nucleotide sequence ID" value="NZ_BOSE01000003.1"/>
</dbReference>
<comment type="catalytic activity">
    <reaction evidence="2">
        <text>3',5'-cyclic CMP + H2O = CMP + H(+)</text>
        <dbReference type="Rhea" id="RHEA:72675"/>
        <dbReference type="ChEBI" id="CHEBI:15377"/>
        <dbReference type="ChEBI" id="CHEBI:15378"/>
        <dbReference type="ChEBI" id="CHEBI:58003"/>
        <dbReference type="ChEBI" id="CHEBI:60377"/>
    </reaction>
    <physiologicalReaction direction="left-to-right" evidence="2">
        <dbReference type="Rhea" id="RHEA:72676"/>
    </physiologicalReaction>
</comment>
<evidence type="ECO:0000313" key="8">
    <source>
        <dbReference type="Proteomes" id="UP000683139"/>
    </source>
</evidence>
<dbReference type="PANTHER" id="PTHR43546:SF3">
    <property type="entry name" value="UPF0173 METAL-DEPENDENT HYDROLASE MJ1163"/>
    <property type="match status" value="1"/>
</dbReference>
<evidence type="ECO:0000259" key="6">
    <source>
        <dbReference type="SMART" id="SM00849"/>
    </source>
</evidence>
<comment type="similarity">
    <text evidence="5">Belongs to the UPF0173 family.</text>
</comment>
<dbReference type="Proteomes" id="UP000683139">
    <property type="component" value="Unassembled WGS sequence"/>
</dbReference>
<evidence type="ECO:0000256" key="3">
    <source>
        <dbReference type="ARBA" id="ARBA00034301"/>
    </source>
</evidence>
<accession>A0A919YQQ5</accession>
<proteinExistence type="inferred from homology"/>
<dbReference type="Pfam" id="PF13483">
    <property type="entry name" value="Lactamase_B_3"/>
    <property type="match status" value="1"/>
</dbReference>
<sequence>MKITFLGHAGLLVEGAGKKIVIDPFLSGNPLAVMKAEELKADVIVLTHGHQDHSSDAAAVALANDCPILAVVELASLIGKSGAKTVGMNTGGTYQVDENIRVKLTPAFHSSSYEIDGVVHYAGQPQGVLLTIGDQTLYHLGDTALFSDIKLIGELHRIDIAAVPIGDHFTMGPDEALIAAKWTGAKHIIPIHFNTFPPIRQSGEQFIARLAEQNQQGHELQPGQSVEI</sequence>
<dbReference type="GO" id="GO:0016787">
    <property type="term" value="F:hydrolase activity"/>
    <property type="evidence" value="ECO:0007669"/>
    <property type="project" value="UniProtKB-UniRule"/>
</dbReference>
<dbReference type="PANTHER" id="PTHR43546">
    <property type="entry name" value="UPF0173 METAL-DEPENDENT HYDROLASE MJ1163-RELATED"/>
    <property type="match status" value="1"/>
</dbReference>
<protein>
    <recommendedName>
        <fullName evidence="5">UPF0173 metal-dependent hydrolase J40TS1_21860</fullName>
    </recommendedName>
</protein>
<comment type="caution">
    <text evidence="7">The sequence shown here is derived from an EMBL/GenBank/DDBJ whole genome shotgun (WGS) entry which is preliminary data.</text>
</comment>
<evidence type="ECO:0000256" key="1">
    <source>
        <dbReference type="ARBA" id="ARBA00022801"/>
    </source>
</evidence>
<evidence type="ECO:0000256" key="5">
    <source>
        <dbReference type="HAMAP-Rule" id="MF_00457"/>
    </source>
</evidence>
<gene>
    <name evidence="7" type="ORF">J40TS1_21860</name>
</gene>
<dbReference type="InterPro" id="IPR001279">
    <property type="entry name" value="Metallo-B-lactamas"/>
</dbReference>
<evidence type="ECO:0000256" key="4">
    <source>
        <dbReference type="ARBA" id="ARBA00048505"/>
    </source>
</evidence>
<name>A0A919YQQ5_9BACL</name>
<dbReference type="InterPro" id="IPR036866">
    <property type="entry name" value="RibonucZ/Hydroxyglut_hydro"/>
</dbReference>
<dbReference type="InterPro" id="IPR050114">
    <property type="entry name" value="UPF0173_UPF0282_UlaG_hydrolase"/>
</dbReference>
<evidence type="ECO:0000256" key="2">
    <source>
        <dbReference type="ARBA" id="ARBA00034221"/>
    </source>
</evidence>
<keyword evidence="1 5" id="KW-0378">Hydrolase</keyword>